<feature type="transmembrane region" description="Helical" evidence="6">
    <location>
        <begin position="254"/>
        <end position="274"/>
    </location>
</feature>
<evidence type="ECO:0000313" key="9">
    <source>
        <dbReference type="Proteomes" id="UP000235943"/>
    </source>
</evidence>
<evidence type="ECO:0000259" key="7">
    <source>
        <dbReference type="Pfam" id="PF04932"/>
    </source>
</evidence>
<name>A0A2N8TW32_9ACTN</name>
<dbReference type="OrthoDB" id="4074538at2"/>
<keyword evidence="3 6" id="KW-1133">Transmembrane helix</keyword>
<accession>A0A2N8TW32</accession>
<comment type="caution">
    <text evidence="8">The sequence shown here is derived from an EMBL/GenBank/DDBJ whole genome shotgun (WGS) entry which is preliminary data.</text>
</comment>
<feature type="transmembrane region" description="Helical" evidence="6">
    <location>
        <begin position="214"/>
        <end position="242"/>
    </location>
</feature>
<feature type="transmembrane region" description="Helical" evidence="6">
    <location>
        <begin position="89"/>
        <end position="110"/>
    </location>
</feature>
<sequence>MLLDPTTLLLGCAALIVCAALVASFVRWPVWAIGLYIAVQLWQTRQNMHQPVPGAGLVLLPTDVLAVCLLVAALIMLTRNRGRRAPALLLALLGLTAYALIRGAGLFGLQAAGNEARIHFIQLFCVTLFVAVLSPGRNLARAFTLIWVLAACALSCLAVVGWLNVGIGSNSDRIMVDGALTGTRPVSAAEAMIIGQAATILLCGRRSVRGRALAWLLLVVVILAQHRTVWLATGVMITGWLLSRHRQTGSRTAALGVLGSLSMLYLGAVSWGTADEVTSSLAASSEDDRTLVWRMEGWHALLPQLAEVPDWLLGLPFGSGYDRVINGAFVAVSPHNYYLEVLMRLGLLGVALLLLVYATAWRAAGADSEHKLMLRLLICSQLVYMITYSLSPEQAVILGLSVACEQPRGACRPPSLEESPCLTKPHSSPASPARTARI</sequence>
<evidence type="ECO:0000256" key="4">
    <source>
        <dbReference type="ARBA" id="ARBA00023136"/>
    </source>
</evidence>
<evidence type="ECO:0000256" key="5">
    <source>
        <dbReference type="SAM" id="MobiDB-lite"/>
    </source>
</evidence>
<dbReference type="Proteomes" id="UP000235943">
    <property type="component" value="Unassembled WGS sequence"/>
</dbReference>
<dbReference type="Pfam" id="PF04932">
    <property type="entry name" value="Wzy_C"/>
    <property type="match status" value="1"/>
</dbReference>
<dbReference type="EMBL" id="POUC01000021">
    <property type="protein sequence ID" value="PNG23222.1"/>
    <property type="molecule type" value="Genomic_DNA"/>
</dbReference>
<gene>
    <name evidence="8" type="ORF">C1J00_05250</name>
</gene>
<feature type="transmembrane region" description="Helical" evidence="6">
    <location>
        <begin position="341"/>
        <end position="360"/>
    </location>
</feature>
<evidence type="ECO:0000313" key="8">
    <source>
        <dbReference type="EMBL" id="PNG23222.1"/>
    </source>
</evidence>
<feature type="transmembrane region" description="Helical" evidence="6">
    <location>
        <begin position="145"/>
        <end position="165"/>
    </location>
</feature>
<evidence type="ECO:0000256" key="2">
    <source>
        <dbReference type="ARBA" id="ARBA00022692"/>
    </source>
</evidence>
<keyword evidence="9" id="KW-1185">Reference proteome</keyword>
<dbReference type="RefSeq" id="WP_102907847.1">
    <property type="nucleotide sequence ID" value="NZ_POUC01000021.1"/>
</dbReference>
<reference evidence="8 9" key="1">
    <citation type="submission" date="2018-01" db="EMBL/GenBank/DDBJ databases">
        <title>Draft genome sequence of Streptomyces sp. 13K301.</title>
        <authorList>
            <person name="Sahin N."/>
            <person name="Saygin H."/>
            <person name="Ay H."/>
        </authorList>
    </citation>
    <scope>NUCLEOTIDE SEQUENCE [LARGE SCALE GENOMIC DNA]</scope>
    <source>
        <strain evidence="8 9">13K301</strain>
    </source>
</reference>
<feature type="transmembrane region" description="Helical" evidence="6">
    <location>
        <begin position="116"/>
        <end position="133"/>
    </location>
</feature>
<proteinExistence type="predicted"/>
<evidence type="ECO:0000256" key="1">
    <source>
        <dbReference type="ARBA" id="ARBA00004141"/>
    </source>
</evidence>
<comment type="subcellular location">
    <subcellularLocation>
        <location evidence="1">Membrane</location>
        <topology evidence="1">Multi-pass membrane protein</topology>
    </subcellularLocation>
</comment>
<dbReference type="GO" id="GO:0016020">
    <property type="term" value="C:membrane"/>
    <property type="evidence" value="ECO:0007669"/>
    <property type="project" value="UniProtKB-SubCell"/>
</dbReference>
<protein>
    <recommendedName>
        <fullName evidence="7">O-antigen ligase-related domain-containing protein</fullName>
    </recommendedName>
</protein>
<dbReference type="AlphaFoldDB" id="A0A2N8TW32"/>
<evidence type="ECO:0000256" key="3">
    <source>
        <dbReference type="ARBA" id="ARBA00022989"/>
    </source>
</evidence>
<organism evidence="8 9">
    <name type="scientific">Streptomyces cahuitamycinicus</name>
    <dbReference type="NCBI Taxonomy" id="2070367"/>
    <lineage>
        <taxon>Bacteria</taxon>
        <taxon>Bacillati</taxon>
        <taxon>Actinomycetota</taxon>
        <taxon>Actinomycetes</taxon>
        <taxon>Kitasatosporales</taxon>
        <taxon>Streptomycetaceae</taxon>
        <taxon>Streptomyces</taxon>
    </lineage>
</organism>
<dbReference type="InterPro" id="IPR007016">
    <property type="entry name" value="O-antigen_ligase-rel_domated"/>
</dbReference>
<feature type="transmembrane region" description="Helical" evidence="6">
    <location>
        <begin position="56"/>
        <end position="77"/>
    </location>
</feature>
<evidence type="ECO:0000256" key="6">
    <source>
        <dbReference type="SAM" id="Phobius"/>
    </source>
</evidence>
<feature type="region of interest" description="Disordered" evidence="5">
    <location>
        <begin position="415"/>
        <end position="438"/>
    </location>
</feature>
<keyword evidence="4 6" id="KW-0472">Membrane</keyword>
<keyword evidence="2 6" id="KW-0812">Transmembrane</keyword>
<feature type="domain" description="O-antigen ligase-related" evidence="7">
    <location>
        <begin position="213"/>
        <end position="354"/>
    </location>
</feature>